<feature type="transmembrane region" description="Helical" evidence="6">
    <location>
        <begin position="12"/>
        <end position="32"/>
    </location>
</feature>
<dbReference type="STRING" id="351605.Gura_0612"/>
<dbReference type="PANTHER" id="PTHR32089:SF112">
    <property type="entry name" value="LYSOZYME-LIKE PROTEIN-RELATED"/>
    <property type="match status" value="1"/>
</dbReference>
<dbReference type="Gene3D" id="1.10.287.950">
    <property type="entry name" value="Methyl-accepting chemotaxis protein"/>
    <property type="match status" value="1"/>
</dbReference>
<dbReference type="SMART" id="SM00283">
    <property type="entry name" value="MA"/>
    <property type="match status" value="1"/>
</dbReference>
<name>A5GC81_GEOUR</name>
<feature type="coiled-coil region" evidence="5">
    <location>
        <begin position="74"/>
        <end position="108"/>
    </location>
</feature>
<dbReference type="CDD" id="cd06225">
    <property type="entry name" value="HAMP"/>
    <property type="match status" value="1"/>
</dbReference>
<keyword evidence="6" id="KW-0812">Transmembrane</keyword>
<feature type="domain" description="HAMP" evidence="8">
    <location>
        <begin position="212"/>
        <end position="264"/>
    </location>
</feature>
<comment type="similarity">
    <text evidence="3">Belongs to the methyl-accepting chemotaxis (MCP) protein family.</text>
</comment>
<dbReference type="GO" id="GO:0007165">
    <property type="term" value="P:signal transduction"/>
    <property type="evidence" value="ECO:0007669"/>
    <property type="project" value="UniProtKB-KW"/>
</dbReference>
<dbReference type="FunFam" id="1.10.287.950:FF:000001">
    <property type="entry name" value="Methyl-accepting chemotaxis sensory transducer"/>
    <property type="match status" value="1"/>
</dbReference>
<accession>A5GC81</accession>
<proteinExistence type="inferred from homology"/>
<evidence type="ECO:0000313" key="10">
    <source>
        <dbReference type="Proteomes" id="UP000006695"/>
    </source>
</evidence>
<gene>
    <name evidence="9" type="ordered locus">Gura_0612</name>
</gene>
<dbReference type="KEGG" id="gur:Gura_0612"/>
<keyword evidence="5" id="KW-0175">Coiled coil</keyword>
<evidence type="ECO:0000256" key="5">
    <source>
        <dbReference type="SAM" id="Coils"/>
    </source>
</evidence>
<dbReference type="GO" id="GO:0016020">
    <property type="term" value="C:membrane"/>
    <property type="evidence" value="ECO:0007669"/>
    <property type="project" value="UniProtKB-SubCell"/>
</dbReference>
<dbReference type="PROSITE" id="PS50111">
    <property type="entry name" value="CHEMOTAXIS_TRANSDUC_2"/>
    <property type="match status" value="1"/>
</dbReference>
<keyword evidence="2 4" id="KW-0807">Transducer</keyword>
<organism evidence="9 10">
    <name type="scientific">Geotalea uraniireducens (strain Rf4)</name>
    <name type="common">Geobacter uraniireducens</name>
    <dbReference type="NCBI Taxonomy" id="351605"/>
    <lineage>
        <taxon>Bacteria</taxon>
        <taxon>Pseudomonadati</taxon>
        <taxon>Thermodesulfobacteriota</taxon>
        <taxon>Desulfuromonadia</taxon>
        <taxon>Geobacterales</taxon>
        <taxon>Geobacteraceae</taxon>
        <taxon>Geotalea</taxon>
    </lineage>
</organism>
<dbReference type="SMART" id="SM00304">
    <property type="entry name" value="HAMP"/>
    <property type="match status" value="1"/>
</dbReference>
<evidence type="ECO:0000313" key="9">
    <source>
        <dbReference type="EMBL" id="ABQ24824.1"/>
    </source>
</evidence>
<dbReference type="Proteomes" id="UP000006695">
    <property type="component" value="Chromosome"/>
</dbReference>
<dbReference type="InterPro" id="IPR003660">
    <property type="entry name" value="HAMP_dom"/>
</dbReference>
<feature type="transmembrane region" description="Helical" evidence="6">
    <location>
        <begin position="193"/>
        <end position="215"/>
    </location>
</feature>
<dbReference type="InterPro" id="IPR004089">
    <property type="entry name" value="MCPsignal_dom"/>
</dbReference>
<keyword evidence="6" id="KW-1133">Transmembrane helix</keyword>
<dbReference type="GO" id="GO:0004888">
    <property type="term" value="F:transmembrane signaling receptor activity"/>
    <property type="evidence" value="ECO:0007669"/>
    <property type="project" value="InterPro"/>
</dbReference>
<dbReference type="Pfam" id="PF12729">
    <property type="entry name" value="4HB_MCP_1"/>
    <property type="match status" value="1"/>
</dbReference>
<dbReference type="CDD" id="cd11386">
    <property type="entry name" value="MCP_signal"/>
    <property type="match status" value="1"/>
</dbReference>
<evidence type="ECO:0000256" key="6">
    <source>
        <dbReference type="SAM" id="Phobius"/>
    </source>
</evidence>
<dbReference type="Pfam" id="PF00672">
    <property type="entry name" value="HAMP"/>
    <property type="match status" value="1"/>
</dbReference>
<dbReference type="PRINTS" id="PR00260">
    <property type="entry name" value="CHEMTRNSDUCR"/>
</dbReference>
<keyword evidence="10" id="KW-1185">Reference proteome</keyword>
<dbReference type="CDD" id="cd19411">
    <property type="entry name" value="MCP2201-like_sensor"/>
    <property type="match status" value="1"/>
</dbReference>
<evidence type="ECO:0000259" key="7">
    <source>
        <dbReference type="PROSITE" id="PS50111"/>
    </source>
</evidence>
<evidence type="ECO:0000256" key="2">
    <source>
        <dbReference type="ARBA" id="ARBA00023224"/>
    </source>
</evidence>
<feature type="domain" description="Methyl-accepting transducer" evidence="7">
    <location>
        <begin position="269"/>
        <end position="505"/>
    </location>
</feature>
<dbReference type="GO" id="GO:0006935">
    <property type="term" value="P:chemotaxis"/>
    <property type="evidence" value="ECO:0007669"/>
    <property type="project" value="InterPro"/>
</dbReference>
<dbReference type="OrthoDB" id="5337743at2"/>
<sequence length="543" mass="58076">MFFTNLKIGIKLGLAFGFLLLMIVMMICFGLSSTQKVNESVREIAKGNYVKTLYAFQASTALDDLAGSIRMLVLLKDENSISREKQKLEEARSRYKEAMTKLEEIEKTEKGMKLIETAKSFIVPAAQVNNKVMELALAHKQDEAIALLMNEAVPLTQKVKDAFDEQVKYQQENVDAAYKKSVAIYGRAKSVQLIAGAVSIILGLLAAGFLIHNFVTRINRVANAMSRVADGDLSTHLKIYATDEIGDLGRSINRMLTSIAGMITSIKNTATQVASAAGVLYSNSEQIATGAEEVAAQAGTVATASEEMAATSSEIAQNCNLAADSSRHASRLATEGVSVVHETVAGMNRIAERVKESAATVESLGSRSDQIGEIVGTIEDIADQTNLLALNAAIEAARAGEQGRGFAVVADEVRALAERTTKATKEIGQMIKAIQTETKGAVTSMEEGVNEVELGTKDAAKSGSALEHILNQINEVTMQINQIATAAEQQTATTTEITHNIQQITEVVQASTSGSHASAYSASELTAHAEELQRLVGQFTLAA</sequence>
<dbReference type="InterPro" id="IPR004090">
    <property type="entry name" value="Chemotax_Me-accpt_rcpt"/>
</dbReference>
<dbReference type="AlphaFoldDB" id="A5GC81"/>
<dbReference type="InterPro" id="IPR024478">
    <property type="entry name" value="HlyB_4HB_MCP"/>
</dbReference>
<protein>
    <submittedName>
        <fullName evidence="9">Methyl-accepting chemotaxis sensory transducer</fullName>
    </submittedName>
</protein>
<comment type="subcellular location">
    <subcellularLocation>
        <location evidence="1">Membrane</location>
    </subcellularLocation>
</comment>
<keyword evidence="6" id="KW-0472">Membrane</keyword>
<dbReference type="RefSeq" id="WP_011937549.1">
    <property type="nucleotide sequence ID" value="NC_009483.1"/>
</dbReference>
<evidence type="ECO:0000259" key="8">
    <source>
        <dbReference type="PROSITE" id="PS50885"/>
    </source>
</evidence>
<dbReference type="SUPFAM" id="SSF58104">
    <property type="entry name" value="Methyl-accepting chemotaxis protein (MCP) signaling domain"/>
    <property type="match status" value="1"/>
</dbReference>
<dbReference type="PANTHER" id="PTHR32089">
    <property type="entry name" value="METHYL-ACCEPTING CHEMOTAXIS PROTEIN MCPB"/>
    <property type="match status" value="1"/>
</dbReference>
<evidence type="ECO:0000256" key="4">
    <source>
        <dbReference type="PROSITE-ProRule" id="PRU00284"/>
    </source>
</evidence>
<reference evidence="9 10" key="1">
    <citation type="submission" date="2007-05" db="EMBL/GenBank/DDBJ databases">
        <title>Complete sequence of Geobacter uraniireducens Rf4.</title>
        <authorList>
            <consortium name="US DOE Joint Genome Institute"/>
            <person name="Copeland A."/>
            <person name="Lucas S."/>
            <person name="Lapidus A."/>
            <person name="Barry K."/>
            <person name="Detter J.C."/>
            <person name="Glavina del Rio T."/>
            <person name="Hammon N."/>
            <person name="Israni S."/>
            <person name="Dalin E."/>
            <person name="Tice H."/>
            <person name="Pitluck S."/>
            <person name="Chertkov O."/>
            <person name="Brettin T."/>
            <person name="Bruce D."/>
            <person name="Han C."/>
            <person name="Schmutz J."/>
            <person name="Larimer F."/>
            <person name="Land M."/>
            <person name="Hauser L."/>
            <person name="Kyrpides N."/>
            <person name="Mikhailova N."/>
            <person name="Shelobolina E."/>
            <person name="Aklujkar M."/>
            <person name="Lovley D."/>
            <person name="Richardson P."/>
        </authorList>
    </citation>
    <scope>NUCLEOTIDE SEQUENCE [LARGE SCALE GENOMIC DNA]</scope>
    <source>
        <strain evidence="9 10">Rf4</strain>
    </source>
</reference>
<evidence type="ECO:0000256" key="3">
    <source>
        <dbReference type="ARBA" id="ARBA00029447"/>
    </source>
</evidence>
<dbReference type="EMBL" id="CP000698">
    <property type="protein sequence ID" value="ABQ24824.1"/>
    <property type="molecule type" value="Genomic_DNA"/>
</dbReference>
<dbReference type="HOGENOM" id="CLU_000445_107_27_7"/>
<dbReference type="Pfam" id="PF00015">
    <property type="entry name" value="MCPsignal"/>
    <property type="match status" value="1"/>
</dbReference>
<evidence type="ECO:0000256" key="1">
    <source>
        <dbReference type="ARBA" id="ARBA00004370"/>
    </source>
</evidence>
<dbReference type="PROSITE" id="PS50885">
    <property type="entry name" value="HAMP"/>
    <property type="match status" value="1"/>
</dbReference>
<dbReference type="InterPro" id="IPR047347">
    <property type="entry name" value="YvaQ-like_sensor"/>
</dbReference>